<dbReference type="EMBL" id="BSVA01000001">
    <property type="protein sequence ID" value="GMA90537.1"/>
    <property type="molecule type" value="Genomic_DNA"/>
</dbReference>
<sequence>MKRVAANFGKVFPPLTAADGRNSKVRLGKVGQKLNLTVLGMYGLDGVTGHVTVFERTKTGFSFRAESDHPDYPGVIGFNFVVEENVAYLDVVGISAAQPPGGLGQDNYEIVARSLWYAFARNVEGQIL</sequence>
<gene>
    <name evidence="1" type="ORF">GCM10025869_10660</name>
</gene>
<accession>A0ABQ6JQF7</accession>
<reference evidence="2" key="1">
    <citation type="journal article" date="2019" name="Int. J. Syst. Evol. Microbiol.">
        <title>The Global Catalogue of Microorganisms (GCM) 10K type strain sequencing project: providing services to taxonomists for standard genome sequencing and annotation.</title>
        <authorList>
            <consortium name="The Broad Institute Genomics Platform"/>
            <consortium name="The Broad Institute Genome Sequencing Center for Infectious Disease"/>
            <person name="Wu L."/>
            <person name="Ma J."/>
        </authorList>
    </citation>
    <scope>NUCLEOTIDE SEQUENCE [LARGE SCALE GENOMIC DNA]</scope>
    <source>
        <strain evidence="2">NBRC 108755</strain>
    </source>
</reference>
<organism evidence="1 2">
    <name type="scientific">Homoserinibacter gongjuensis</name>
    <dbReference type="NCBI Taxonomy" id="1162968"/>
    <lineage>
        <taxon>Bacteria</taxon>
        <taxon>Bacillati</taxon>
        <taxon>Actinomycetota</taxon>
        <taxon>Actinomycetes</taxon>
        <taxon>Micrococcales</taxon>
        <taxon>Microbacteriaceae</taxon>
        <taxon>Homoserinibacter</taxon>
    </lineage>
</organism>
<dbReference type="Proteomes" id="UP001157069">
    <property type="component" value="Unassembled WGS sequence"/>
</dbReference>
<keyword evidence="2" id="KW-1185">Reference proteome</keyword>
<proteinExistence type="predicted"/>
<name>A0ABQ6JQF7_9MICO</name>
<evidence type="ECO:0000313" key="1">
    <source>
        <dbReference type="EMBL" id="GMA90537.1"/>
    </source>
</evidence>
<protein>
    <submittedName>
        <fullName evidence="1">Uncharacterized protein</fullName>
    </submittedName>
</protein>
<comment type="caution">
    <text evidence="1">The sequence shown here is derived from an EMBL/GenBank/DDBJ whole genome shotgun (WGS) entry which is preliminary data.</text>
</comment>
<evidence type="ECO:0000313" key="2">
    <source>
        <dbReference type="Proteomes" id="UP001157069"/>
    </source>
</evidence>